<dbReference type="OrthoDB" id="5185732at2"/>
<proteinExistence type="predicted"/>
<organism evidence="3 4">
    <name type="scientific">Micromonospora olivasterospora</name>
    <dbReference type="NCBI Taxonomy" id="1880"/>
    <lineage>
        <taxon>Bacteria</taxon>
        <taxon>Bacillati</taxon>
        <taxon>Actinomycetota</taxon>
        <taxon>Actinomycetes</taxon>
        <taxon>Micromonosporales</taxon>
        <taxon>Micromonosporaceae</taxon>
        <taxon>Micromonospora</taxon>
    </lineage>
</organism>
<evidence type="ECO:0000313" key="3">
    <source>
        <dbReference type="EMBL" id="TWH68394.1"/>
    </source>
</evidence>
<keyword evidence="4" id="KW-1185">Reference proteome</keyword>
<dbReference type="Proteomes" id="UP000319825">
    <property type="component" value="Unassembled WGS sequence"/>
</dbReference>
<feature type="transmembrane region" description="Helical" evidence="2">
    <location>
        <begin position="120"/>
        <end position="138"/>
    </location>
</feature>
<dbReference type="InterPro" id="IPR025339">
    <property type="entry name" value="DUF4245"/>
</dbReference>
<sequence length="279" mass="28860">MRPSPLPALSLILTRSPTYRRAGAAVACFAATGGWKNGEVEPAQPVDRTPAEPTPPPRAGAGEPALVEPASAAGASPGPAAADTGRGDVALADPASAAGESPVPPAGRDKVRSERSPKDMAISMLVLLIPIALLLAFYRGFLGGDQPATVDPAPALDQARAAQAFPVTRPAGLGPDWKTVSASYRSVEGGSNLRLGYLTPEGRGAQVVQSDVPPERLLPAELTAEGRPQGPTEVSGRSWQLYTARGNEQALVLLEPDRTVIVVGDARENELRQLAGALH</sequence>
<keyword evidence="2" id="KW-0812">Transmembrane</keyword>
<accession>A0A562ICP4</accession>
<name>A0A562ICP4_MICOL</name>
<evidence type="ECO:0000256" key="2">
    <source>
        <dbReference type="SAM" id="Phobius"/>
    </source>
</evidence>
<feature type="region of interest" description="Disordered" evidence="1">
    <location>
        <begin position="36"/>
        <end position="115"/>
    </location>
</feature>
<evidence type="ECO:0000256" key="1">
    <source>
        <dbReference type="SAM" id="MobiDB-lite"/>
    </source>
</evidence>
<keyword evidence="2" id="KW-0472">Membrane</keyword>
<dbReference type="Pfam" id="PF14030">
    <property type="entry name" value="DUF4245"/>
    <property type="match status" value="1"/>
</dbReference>
<dbReference type="EMBL" id="VLKE01000001">
    <property type="protein sequence ID" value="TWH68394.1"/>
    <property type="molecule type" value="Genomic_DNA"/>
</dbReference>
<evidence type="ECO:0000313" key="4">
    <source>
        <dbReference type="Proteomes" id="UP000319825"/>
    </source>
</evidence>
<dbReference type="AlphaFoldDB" id="A0A562ICP4"/>
<keyword evidence="2" id="KW-1133">Transmembrane helix</keyword>
<gene>
    <name evidence="3" type="ORF">JD77_03386</name>
</gene>
<comment type="caution">
    <text evidence="3">The sequence shown here is derived from an EMBL/GenBank/DDBJ whole genome shotgun (WGS) entry which is preliminary data.</text>
</comment>
<reference evidence="3 4" key="1">
    <citation type="submission" date="2019-07" db="EMBL/GenBank/DDBJ databases">
        <title>R&amp;d 2014.</title>
        <authorList>
            <person name="Klenk H.-P."/>
        </authorList>
    </citation>
    <scope>NUCLEOTIDE SEQUENCE [LARGE SCALE GENOMIC DNA]</scope>
    <source>
        <strain evidence="3 4">DSM 43868</strain>
    </source>
</reference>
<protein>
    <submittedName>
        <fullName evidence="3">Uncharacterized protein DUF4245</fullName>
    </submittedName>
</protein>
<feature type="compositionally biased region" description="Low complexity" evidence="1">
    <location>
        <begin position="59"/>
        <end position="82"/>
    </location>
</feature>